<sequence length="282" mass="30858">MRCFGCGKTGHLVRACPQRAGSETPPSDESDGSVRGSNGPDQTAQHDGVVEADSPVTDGENASKMDSITAEKPETPEPTVAKNTKTDPVPSDGVSNTGTTVPTAQAEQASPEQSVEIETETDVELMMTQDSVTEDNVVVLMENTDEAMMETEQTVLKTPVKRKTREHDKTVKAAKKAERKQAGSASELDSEESPPDLTVCVTTEGNWVGKKYNATEIRHFLKITKNMRMVPINRYFPDLNKLHIAIKGLMGEGCFEDKEVYRLKKIVTKINNLLDNDDDETS</sequence>
<feature type="region of interest" description="Disordered" evidence="2">
    <location>
        <begin position="158"/>
        <end position="196"/>
    </location>
</feature>
<feature type="compositionally biased region" description="Basic and acidic residues" evidence="2">
    <location>
        <begin position="165"/>
        <end position="181"/>
    </location>
</feature>
<keyword evidence="5" id="KW-1185">Reference proteome</keyword>
<dbReference type="PROSITE" id="PS50158">
    <property type="entry name" value="ZF_CCHC"/>
    <property type="match status" value="1"/>
</dbReference>
<comment type="caution">
    <text evidence="4">The sequence shown here is derived from an EMBL/GenBank/DDBJ whole genome shotgun (WGS) entry which is preliminary data.</text>
</comment>
<dbReference type="EMBL" id="JAUCMX010000019">
    <property type="protein sequence ID" value="KAK3516374.1"/>
    <property type="molecule type" value="Genomic_DNA"/>
</dbReference>
<dbReference type="SUPFAM" id="SSF57756">
    <property type="entry name" value="Retrovirus zinc finger-like domains"/>
    <property type="match status" value="1"/>
</dbReference>
<feature type="region of interest" description="Disordered" evidence="2">
    <location>
        <begin position="15"/>
        <end position="115"/>
    </location>
</feature>
<dbReference type="AlphaFoldDB" id="A0AAE0URL4"/>
<evidence type="ECO:0000313" key="5">
    <source>
        <dbReference type="Proteomes" id="UP001274896"/>
    </source>
</evidence>
<dbReference type="InterPro" id="IPR001878">
    <property type="entry name" value="Znf_CCHC"/>
</dbReference>
<dbReference type="SMART" id="SM00343">
    <property type="entry name" value="ZnF_C2HC"/>
    <property type="match status" value="1"/>
</dbReference>
<evidence type="ECO:0000259" key="3">
    <source>
        <dbReference type="PROSITE" id="PS50158"/>
    </source>
</evidence>
<gene>
    <name evidence="4" type="ORF">QTP70_009937</name>
</gene>
<keyword evidence="1" id="KW-0863">Zinc-finger</keyword>
<proteinExistence type="predicted"/>
<accession>A0AAE0URL4</accession>
<dbReference type="Gene3D" id="4.10.60.10">
    <property type="entry name" value="Zinc finger, CCHC-type"/>
    <property type="match status" value="1"/>
</dbReference>
<dbReference type="InterPro" id="IPR036875">
    <property type="entry name" value="Znf_CCHC_sf"/>
</dbReference>
<feature type="compositionally biased region" description="Polar residues" evidence="2">
    <location>
        <begin position="35"/>
        <end position="45"/>
    </location>
</feature>
<dbReference type="GO" id="GO:0003676">
    <property type="term" value="F:nucleic acid binding"/>
    <property type="evidence" value="ECO:0007669"/>
    <property type="project" value="InterPro"/>
</dbReference>
<evidence type="ECO:0000256" key="2">
    <source>
        <dbReference type="SAM" id="MobiDB-lite"/>
    </source>
</evidence>
<dbReference type="Proteomes" id="UP001274896">
    <property type="component" value="Unassembled WGS sequence"/>
</dbReference>
<evidence type="ECO:0000256" key="1">
    <source>
        <dbReference type="PROSITE-ProRule" id="PRU00047"/>
    </source>
</evidence>
<organism evidence="4 5">
    <name type="scientific">Hemibagrus guttatus</name>
    <dbReference type="NCBI Taxonomy" id="175788"/>
    <lineage>
        <taxon>Eukaryota</taxon>
        <taxon>Metazoa</taxon>
        <taxon>Chordata</taxon>
        <taxon>Craniata</taxon>
        <taxon>Vertebrata</taxon>
        <taxon>Euteleostomi</taxon>
        <taxon>Actinopterygii</taxon>
        <taxon>Neopterygii</taxon>
        <taxon>Teleostei</taxon>
        <taxon>Ostariophysi</taxon>
        <taxon>Siluriformes</taxon>
        <taxon>Bagridae</taxon>
        <taxon>Hemibagrus</taxon>
    </lineage>
</organism>
<keyword evidence="1" id="KW-0862">Zinc</keyword>
<reference evidence="4" key="1">
    <citation type="submission" date="2023-06" db="EMBL/GenBank/DDBJ databases">
        <title>Male Hemibagrus guttatus genome.</title>
        <authorList>
            <person name="Bian C."/>
        </authorList>
    </citation>
    <scope>NUCLEOTIDE SEQUENCE</scope>
    <source>
        <strain evidence="4">Male_cb2023</strain>
        <tissue evidence="4">Muscle</tissue>
    </source>
</reference>
<name>A0AAE0URL4_9TELE</name>
<feature type="compositionally biased region" description="Polar residues" evidence="2">
    <location>
        <begin position="93"/>
        <end position="113"/>
    </location>
</feature>
<protein>
    <recommendedName>
        <fullName evidence="3">CCHC-type domain-containing protein</fullName>
    </recommendedName>
</protein>
<feature type="domain" description="CCHC-type" evidence="3">
    <location>
        <begin position="2"/>
        <end position="18"/>
    </location>
</feature>
<keyword evidence="1" id="KW-0479">Metal-binding</keyword>
<dbReference type="GO" id="GO:0008270">
    <property type="term" value="F:zinc ion binding"/>
    <property type="evidence" value="ECO:0007669"/>
    <property type="project" value="UniProtKB-KW"/>
</dbReference>
<evidence type="ECO:0000313" key="4">
    <source>
        <dbReference type="EMBL" id="KAK3516374.1"/>
    </source>
</evidence>